<dbReference type="InterPro" id="IPR003593">
    <property type="entry name" value="AAA+_ATPase"/>
</dbReference>
<dbReference type="EMBL" id="ARZA01000204">
    <property type="protein sequence ID" value="EOD00113.1"/>
    <property type="molecule type" value="Genomic_DNA"/>
</dbReference>
<dbReference type="PANTHER" id="PTHR30258">
    <property type="entry name" value="TYPE II SECRETION SYSTEM PROTEIN GSPE-RELATED"/>
    <property type="match status" value="1"/>
</dbReference>
<keyword evidence="5" id="KW-0653">Protein transport</keyword>
<dbReference type="PANTHER" id="PTHR30258:SF1">
    <property type="entry name" value="PROTEIN TRANSPORT PROTEIN HOFB HOMOLOG"/>
    <property type="match status" value="1"/>
</dbReference>
<evidence type="ECO:0000256" key="4">
    <source>
        <dbReference type="ARBA" id="ARBA00022840"/>
    </source>
</evidence>
<evidence type="ECO:0000313" key="10">
    <source>
        <dbReference type="EMBL" id="EOD00113.1"/>
    </source>
</evidence>
<proteinExistence type="inferred from homology"/>
<evidence type="ECO:0000256" key="1">
    <source>
        <dbReference type="ARBA" id="ARBA00006611"/>
    </source>
</evidence>
<dbReference type="Proteomes" id="UP000013378">
    <property type="component" value="Unassembled WGS sequence"/>
</dbReference>
<dbReference type="PATRIC" id="fig|1304284.3.peg.1803"/>
<comment type="caution">
    <text evidence="10">The sequence shown here is derived from an EMBL/GenBank/DDBJ whole genome shotgun (WGS) entry which is preliminary data.</text>
</comment>
<keyword evidence="3" id="KW-0547">Nucleotide-binding</keyword>
<dbReference type="GO" id="GO:0016887">
    <property type="term" value="F:ATP hydrolysis activity"/>
    <property type="evidence" value="ECO:0007669"/>
    <property type="project" value="TreeGrafter"/>
</dbReference>
<evidence type="ECO:0000259" key="9">
    <source>
        <dbReference type="PROSITE" id="PS00662"/>
    </source>
</evidence>
<dbReference type="AlphaFoldDB" id="R1ASI6"/>
<comment type="similarity">
    <text evidence="1">Belongs to the GSP E family.</text>
</comment>
<dbReference type="OrthoDB" id="9808272at2"/>
<evidence type="ECO:0000256" key="7">
    <source>
        <dbReference type="ARBA" id="ARBA00024382"/>
    </source>
</evidence>
<evidence type="ECO:0000256" key="2">
    <source>
        <dbReference type="ARBA" id="ARBA00022448"/>
    </source>
</evidence>
<dbReference type="FunFam" id="3.30.300.160:FF:000002">
    <property type="entry name" value="Type II secretion system protein E"/>
    <property type="match status" value="1"/>
</dbReference>
<dbReference type="Gene3D" id="3.40.50.300">
    <property type="entry name" value="P-loop containing nucleotide triphosphate hydrolases"/>
    <property type="match status" value="1"/>
</dbReference>
<dbReference type="InterPro" id="IPR001482">
    <property type="entry name" value="T2SS/T4SS_dom"/>
</dbReference>
<evidence type="ECO:0000256" key="8">
    <source>
        <dbReference type="ARBA" id="ARBA00034006"/>
    </source>
</evidence>
<dbReference type="Pfam" id="PF00437">
    <property type="entry name" value="T2SSE"/>
    <property type="match status" value="1"/>
</dbReference>
<accession>R1ASI6</accession>
<organism evidence="10 11">
    <name type="scientific">Caldisalinibacter kiritimatiensis</name>
    <dbReference type="NCBI Taxonomy" id="1304284"/>
    <lineage>
        <taxon>Bacteria</taxon>
        <taxon>Bacillati</taxon>
        <taxon>Bacillota</taxon>
        <taxon>Tissierellia</taxon>
        <taxon>Tissierellales</taxon>
        <taxon>Thermohalobacteraceae</taxon>
        <taxon>Caldisalinibacter</taxon>
    </lineage>
</organism>
<dbReference type="FunFam" id="3.30.450.90:FF:000001">
    <property type="entry name" value="Type II secretion system ATPase GspE"/>
    <property type="match status" value="1"/>
</dbReference>
<name>R1ASI6_9FIRM</name>
<dbReference type="CDD" id="cd01129">
    <property type="entry name" value="PulE-GspE-like"/>
    <property type="match status" value="1"/>
</dbReference>
<keyword evidence="6" id="KW-1278">Translocase</keyword>
<dbReference type="RefSeq" id="WP_006314597.1">
    <property type="nucleotide sequence ID" value="NZ_ARZA01000204.1"/>
</dbReference>
<dbReference type="SUPFAM" id="SSF160246">
    <property type="entry name" value="EspE N-terminal domain-like"/>
    <property type="match status" value="1"/>
</dbReference>
<dbReference type="NCBIfam" id="TIGR02533">
    <property type="entry name" value="type_II_gspE"/>
    <property type="match status" value="1"/>
</dbReference>
<dbReference type="FunFam" id="3.40.50.300:FF:000398">
    <property type="entry name" value="Type IV pilus assembly ATPase PilB"/>
    <property type="match status" value="1"/>
</dbReference>
<evidence type="ECO:0000313" key="11">
    <source>
        <dbReference type="Proteomes" id="UP000013378"/>
    </source>
</evidence>
<dbReference type="InterPro" id="IPR007831">
    <property type="entry name" value="T2SS_GspE_N"/>
</dbReference>
<dbReference type="GO" id="GO:0005886">
    <property type="term" value="C:plasma membrane"/>
    <property type="evidence" value="ECO:0007669"/>
    <property type="project" value="TreeGrafter"/>
</dbReference>
<dbReference type="Pfam" id="PF05157">
    <property type="entry name" value="MshEN"/>
    <property type="match status" value="1"/>
</dbReference>
<dbReference type="Gene3D" id="3.30.300.160">
    <property type="entry name" value="Type II secretion system, protein E, N-terminal domain"/>
    <property type="match status" value="1"/>
</dbReference>
<feature type="domain" description="Bacterial type II secretion system protein E" evidence="9">
    <location>
        <begin position="382"/>
        <end position="396"/>
    </location>
</feature>
<dbReference type="GO" id="GO:0015627">
    <property type="term" value="C:type II protein secretion system complex"/>
    <property type="evidence" value="ECO:0007669"/>
    <property type="project" value="InterPro"/>
</dbReference>
<dbReference type="InterPro" id="IPR013369">
    <property type="entry name" value="T2SS_GspE"/>
</dbReference>
<reference evidence="10 11" key="1">
    <citation type="journal article" date="2015" name="Geomicrobiol. J.">
        <title>Caldisalinibacter kiritimatiensis gen. nov., sp. nov., a moderately thermohalophilic thiosulfate-reducing bacterium from a hypersaline microbial mat.</title>
        <authorList>
            <person name="Ben Hania W."/>
            <person name="Joseph M."/>
            <person name="Fiebig A."/>
            <person name="Bunk B."/>
            <person name="Klenk H.-P."/>
            <person name="Fardeau M.-L."/>
            <person name="Spring S."/>
        </authorList>
    </citation>
    <scope>NUCLEOTIDE SEQUENCE [LARGE SCALE GENOMIC DNA]</scope>
    <source>
        <strain evidence="10 11">L21-TH-D2</strain>
    </source>
</reference>
<dbReference type="EC" id="7.4.2.8" evidence="7"/>
<sequence length="562" mass="63140">MKIGLNDKMKLGDLLKSVGKITDEQLSDALNIQKNSGKKLGEILVEKGYVTELDIIQVLEFQFGIPHIDLNNYIIDPEIPKLITENLAKRHLVIPIKKDRGKLIVAMADPLNVFAIDDIEMGTNLKVEPAISTKKDISNAIEQYYGKQSAEKAIEDFKRQYEVENIEEIDEEILNEINNAPAVRLVNSIIRQAVKARASDIHIEPYENLLRVRFRIDGSLQEIMTPAKSTHSAIVTRIKIMGKMNIAEKRIPQDGRIETNVDGREVDLRISILPTVYGEKIVIRILDRSNFLLKKSQLGFTEKNLMLFDNIIKNPNGIILVTGPTGSGKTTTLYSTLSELNTVNKNIITVEDPVEYKLDGINQVQVNNKTGLTFANGLRAILRQDPDIIMVGEIRDIETAQIAVRAAITGHLVISTMHTNDAPSTITRLLDMGIQPYLISSSMVGVVAQRLVRKICDRCKYQYLPSEKEMKLLGINDETPLYKGKGCSHCYYTGYKGRTAIHEVMPIDKKIRDLINNKISIDSIKNEAIESGMTTLRENCTELVLKGETTVEELLRVTYTLE</sequence>
<dbReference type="SUPFAM" id="SSF52540">
    <property type="entry name" value="P-loop containing nucleoside triphosphate hydrolases"/>
    <property type="match status" value="1"/>
</dbReference>
<dbReference type="SMART" id="SM00382">
    <property type="entry name" value="AAA"/>
    <property type="match status" value="1"/>
</dbReference>
<protein>
    <recommendedName>
        <fullName evidence="7">protein-secreting ATPase</fullName>
        <ecNumber evidence="7">7.4.2.8</ecNumber>
    </recommendedName>
</protein>
<dbReference type="GO" id="GO:0008564">
    <property type="term" value="F:protein-exporting ATPase activity"/>
    <property type="evidence" value="ECO:0007669"/>
    <property type="project" value="UniProtKB-EC"/>
</dbReference>
<keyword evidence="4" id="KW-0067">ATP-binding</keyword>
<evidence type="ECO:0000256" key="5">
    <source>
        <dbReference type="ARBA" id="ARBA00022927"/>
    </source>
</evidence>
<keyword evidence="11" id="KW-1185">Reference proteome</keyword>
<keyword evidence="2" id="KW-0813">Transport</keyword>
<dbReference type="InterPro" id="IPR027417">
    <property type="entry name" value="P-loop_NTPase"/>
</dbReference>
<dbReference type="InterPro" id="IPR037257">
    <property type="entry name" value="T2SS_E_N_sf"/>
</dbReference>
<evidence type="ECO:0000256" key="6">
    <source>
        <dbReference type="ARBA" id="ARBA00022967"/>
    </source>
</evidence>
<gene>
    <name evidence="10" type="ORF">L21TH_1836</name>
</gene>
<evidence type="ECO:0000256" key="3">
    <source>
        <dbReference type="ARBA" id="ARBA00022741"/>
    </source>
</evidence>
<dbReference type="eggNOG" id="COG2804">
    <property type="taxonomic scope" value="Bacteria"/>
</dbReference>
<dbReference type="PROSITE" id="PS00662">
    <property type="entry name" value="T2SP_E"/>
    <property type="match status" value="1"/>
</dbReference>
<dbReference type="GO" id="GO:0005524">
    <property type="term" value="F:ATP binding"/>
    <property type="evidence" value="ECO:0007669"/>
    <property type="project" value="UniProtKB-KW"/>
</dbReference>
<dbReference type="GO" id="GO:0015628">
    <property type="term" value="P:protein secretion by the type II secretion system"/>
    <property type="evidence" value="ECO:0007669"/>
    <property type="project" value="InterPro"/>
</dbReference>
<dbReference type="STRING" id="1304284.L21TH_1836"/>
<comment type="catalytic activity">
    <reaction evidence="8">
        <text>ATP + H2O + cellular proteinSide 1 = ADP + phosphate + cellular proteinSide 2.</text>
        <dbReference type="EC" id="7.4.2.8"/>
    </reaction>
</comment>
<dbReference type="Gene3D" id="3.30.450.90">
    <property type="match status" value="1"/>
</dbReference>